<accession>A0A401FRR3</accession>
<dbReference type="InterPro" id="IPR015943">
    <property type="entry name" value="WD40/YVTN_repeat-like_dom_sf"/>
</dbReference>
<feature type="compositionally biased region" description="Acidic residues" evidence="1">
    <location>
        <begin position="771"/>
        <end position="781"/>
    </location>
</feature>
<dbReference type="Proteomes" id="UP000288096">
    <property type="component" value="Unassembled WGS sequence"/>
</dbReference>
<dbReference type="RefSeq" id="WP_124327138.1">
    <property type="nucleotide sequence ID" value="NZ_BEXT01000001.1"/>
</dbReference>
<organism evidence="3 4">
    <name type="scientific">Desulfonema ishimotonii</name>
    <dbReference type="NCBI Taxonomy" id="45657"/>
    <lineage>
        <taxon>Bacteria</taxon>
        <taxon>Pseudomonadati</taxon>
        <taxon>Thermodesulfobacteriota</taxon>
        <taxon>Desulfobacteria</taxon>
        <taxon>Desulfobacterales</taxon>
        <taxon>Desulfococcaceae</taxon>
        <taxon>Desulfonema</taxon>
    </lineage>
</organism>
<reference evidence="4" key="1">
    <citation type="submission" date="2017-11" db="EMBL/GenBank/DDBJ databases">
        <authorList>
            <person name="Watanabe M."/>
            <person name="Kojima H."/>
        </authorList>
    </citation>
    <scope>NUCLEOTIDE SEQUENCE [LARGE SCALE GENOMIC DNA]</scope>
    <source>
        <strain evidence="4">Tokyo 01</strain>
    </source>
</reference>
<evidence type="ECO:0000313" key="4">
    <source>
        <dbReference type="Proteomes" id="UP000288096"/>
    </source>
</evidence>
<dbReference type="Gene3D" id="2.130.10.10">
    <property type="entry name" value="YVTN repeat-like/Quinoprotein amine dehydrogenase"/>
    <property type="match status" value="1"/>
</dbReference>
<evidence type="ECO:0000256" key="1">
    <source>
        <dbReference type="SAM" id="MobiDB-lite"/>
    </source>
</evidence>
<dbReference type="PROSITE" id="PS00018">
    <property type="entry name" value="EF_HAND_1"/>
    <property type="match status" value="1"/>
</dbReference>
<dbReference type="Gene3D" id="2.60.40.1120">
    <property type="entry name" value="Carboxypeptidase-like, regulatory domain"/>
    <property type="match status" value="2"/>
</dbReference>
<sequence>MMRLKFRQKAKTGNRLIWVISVLLALAIIGMPLVQAAHALDCPAGYIKFSGYVKTGSGTGIQGVELQGLDGNPVTDASGYYETCLPSGWSGTVMPVLNGYDFTPISQTYRALTGNQTGQNYFDTKAYVISGYVRDKEGNGLKNVNMGGLNVYTDADGFYTANVVSGWSGRVMPNSLLYSFEPLKTDYENVNSDFSEQNYTASLPGYTITGYVRDKDGNGVPGVVIEVEDMATNAKDKTRRTDWRGFYRVKVDFLQSVILRPSKPGYSFTPSSMDYEDTEESYTDQNFRAKTGSGTDCSVSPDKNQSKTSGNWSNPYIWTQLHVPSPNDEVQINKGDVVTVDQAVQVKNICNFGKLQGVAGSNLTFAATDFLYNSGEIIGADGVGKRQKGSDILIGAMAVHNIGTIKAGNGAADYSHHAAGGQGGTLMINGDNITNEGNVSGGNGGYAKGGKGGSAYGGYGGYTMLLAKKILKNNAGATVAAGAGGGAKASRDKHCKRRWYGKKKCWYTGGDHRGGDTGDTTYSGSVAINRGTITGKKVTLDPSSLEIIGPDAQIIAEDEIVITGGAETTVYLADLIDGAISAPGNITIELGPGSTLDMRGLTEKAIQAEGKIQIFADKIITDNGEITDVSELAASGLLEAEEITLEAGKVRYEVILAGPKQIFGQPGETVTISFNVVNHSSVADTYTLTATDADGWSLGALTATDAEDGSLNPLTGPVALDSLASQNLSLTVTLPSEEGAEDTVTVTARSVNHPDTVENLDIKVLHQVTISEEEATDEDEDGLPKFEEEKLGTDPANPDTDGDGMDDWWEAHFSLNPLADDSAEDKDNDGYTNIQEYDADTDPTVADTDGDGLNDSTDNCPFLANPDQADGDNDGMGDTCDPDVDNDSDGMADVWERWYDLNPAENDADADPDGDGYSNIREYEADTVPTDPEDYPDDSAPADTDGDGVTDDQDAFPNDPDEQTDTDGDGIGNNADTDDDNDTMPDEWEITHGLNPLADDASEDKDSDSFSNLQEYEAQTDPADSNSKPVTTPMIPPEILVLDPATGNDVSSYMADTIGNPEVHIISVSQTEFNLNENHPRRDAYVRVTRKQGNPMILVLSSGQPLTWHIEKDPGVNIQKIILNGQYAHEIQGADGIEILNHSGDDFIVPGQSAHEWNAPRTNLLIEDVEKITGVPLTSFNGCYQASQFIIRDRGDNGSVADNSVVVTGHGDHMMIVTPDTDAEEKEMTISHEPDGSVVGDNGTYKITTLPYDDDTNDYFTFTVGKNLTDTGEAQAVRVNPAGDGSYVVTSLKAPNTEFTVRPDGSYTAVDTEHPGTVITGSDDSSYTVTDAEFPGMSLMNSASGVQKVMDTLFPGMEAVINANGTYTVTDAEYPGAVAVYNPEDGSFRITDDAQPGTVITFFEDGSYIATDEDGNCFVPHKRGFFSSIKKLFNKVGKFVKKVANFVQKIASFVQKVATLVSEIFKAVQVVTGIIGTFFPPFAVISCYAGMIGNGAAAVAGYAGQVADAAEKVEKGADTVIHETERQKRSGTKSSFGFTIPEDCTLYYLYTASGVVRDNDDNPVPGATVQIDDVTVTADADGYWEIIAFDEGTYTATASMDGYEFDPVEFEVTDDDVEVEIVPHQDEAGFTDGDLFVSSCIKDEIRIYDAETLEFKSAFTHELFSNHPYGPNGIAFNKKGNLVVSAYAHFVEFSAPGVEVARYPKHIVEANEHIKFDDLGNLYTTTSTGGSDQLIKYRASDYSFEQVITLPAGAGSLTGIIFDTRKRLFVASQEDRNIYVMQANDDFSEFEVSHSISVSALAYPEGIAINQNGELLVLNGNFHNYDPNIHRYDPNTGQLLGSFDTTPDTNIWPHAINIDNQGRIYVADFEYDGSAWGAQPADLMRFAPDGSSFVLNNNTQIYGPFDVAVAGTQLKPPQYTAGVFTVTDKEGKVKVDYLFDGGLYEGELGIFSLEGMDAYEPGSPDFIAEAIRRVMSDSEDGYIVVRDAAEGARFSGQLGSRQEDEFNEGEYIGLKTVTMRPGDRFATVLIPDGTFADVAQNPGTSDPKKRPLFSLATANPDDGLYYGQIAGISVDDMEEALMNAIAYEDIAADNSDRDYNDIVVQIRGVAIHSPTLDGLIAEGYMQAEDDWRVTDNPVVPHIVVPEPDENTQWITVTLKSPADLLVYDPDGNVIGKDGGSIPGATFEWDENGHQVVTLPALEDGDYNIVLRAIGDGGLCHLEVQGFRGGEMLESREVPLTIEPHQVLRTTLPVTAFIDQQQITFDQPKEPVAPDGTPLAFDFNGDSAIDDFDIQRIADMWGAEEGDADYDPFYDFDDDGRIGFYDIMSVSNSYHAQ</sequence>
<feature type="domain" description="DUF4114" evidence="2">
    <location>
        <begin position="2019"/>
        <end position="2108"/>
    </location>
</feature>
<comment type="caution">
    <text evidence="3">The sequence shown here is derived from an EMBL/GenBank/DDBJ whole genome shotgun (WGS) entry which is preliminary data.</text>
</comment>
<dbReference type="InterPro" id="IPR025193">
    <property type="entry name" value="DUF4114"/>
</dbReference>
<dbReference type="Pfam" id="PF13620">
    <property type="entry name" value="CarboxypepD_reg"/>
    <property type="match status" value="1"/>
</dbReference>
<name>A0A401FRR3_9BACT</name>
<dbReference type="GO" id="GO:0005509">
    <property type="term" value="F:calcium ion binding"/>
    <property type="evidence" value="ECO:0007669"/>
    <property type="project" value="InterPro"/>
</dbReference>
<protein>
    <recommendedName>
        <fullName evidence="2">DUF4114 domain-containing protein</fullName>
    </recommendedName>
</protein>
<dbReference type="InterPro" id="IPR028974">
    <property type="entry name" value="TSP_type-3_rpt"/>
</dbReference>
<feature type="compositionally biased region" description="Acidic residues" evidence="1">
    <location>
        <begin position="976"/>
        <end position="988"/>
    </location>
</feature>
<dbReference type="OrthoDB" id="9815414at2"/>
<gene>
    <name evidence="3" type="ORF">DENIS_0579</name>
</gene>
<evidence type="ECO:0000259" key="2">
    <source>
        <dbReference type="Pfam" id="PF13448"/>
    </source>
</evidence>
<dbReference type="SUPFAM" id="SSF103647">
    <property type="entry name" value="TSP type-3 repeat"/>
    <property type="match status" value="2"/>
</dbReference>
<feature type="region of interest" description="Disordered" evidence="1">
    <location>
        <begin position="834"/>
        <end position="1010"/>
    </location>
</feature>
<feature type="compositionally biased region" description="Basic and acidic residues" evidence="1">
    <location>
        <begin position="782"/>
        <end position="792"/>
    </location>
</feature>
<dbReference type="InterPro" id="IPR018247">
    <property type="entry name" value="EF_Hand_1_Ca_BS"/>
</dbReference>
<feature type="region of interest" description="Disordered" evidence="1">
    <location>
        <begin position="771"/>
        <end position="803"/>
    </location>
</feature>
<evidence type="ECO:0000313" key="3">
    <source>
        <dbReference type="EMBL" id="GBC59640.1"/>
    </source>
</evidence>
<feature type="compositionally biased region" description="Polar residues" evidence="1">
    <location>
        <begin position="283"/>
        <end position="311"/>
    </location>
</feature>
<dbReference type="SUPFAM" id="SSF49464">
    <property type="entry name" value="Carboxypeptidase regulatory domain-like"/>
    <property type="match status" value="2"/>
</dbReference>
<feature type="region of interest" description="Disordered" evidence="1">
    <location>
        <begin position="270"/>
        <end position="311"/>
    </location>
</feature>
<dbReference type="Gene3D" id="2.60.40.4130">
    <property type="match status" value="1"/>
</dbReference>
<feature type="compositionally biased region" description="Acidic residues" evidence="1">
    <location>
        <begin position="944"/>
        <end position="968"/>
    </location>
</feature>
<proteinExistence type="predicted"/>
<reference evidence="4" key="2">
    <citation type="submission" date="2019-01" db="EMBL/GenBank/DDBJ databases">
        <title>Genome sequence of Desulfonema ishimotonii strain Tokyo 01.</title>
        <authorList>
            <person name="Fukui M."/>
        </authorList>
    </citation>
    <scope>NUCLEOTIDE SEQUENCE [LARGE SCALE GENOMIC DNA]</scope>
    <source>
        <strain evidence="4">Tokyo 01</strain>
    </source>
</reference>
<dbReference type="PANTHER" id="PTHR10199">
    <property type="entry name" value="THROMBOSPONDIN"/>
    <property type="match status" value="1"/>
</dbReference>
<keyword evidence="4" id="KW-1185">Reference proteome</keyword>
<dbReference type="PANTHER" id="PTHR10199:SF119">
    <property type="entry name" value="RE20510P"/>
    <property type="match status" value="1"/>
</dbReference>
<dbReference type="Pfam" id="PF13448">
    <property type="entry name" value="DUF4114"/>
    <property type="match status" value="1"/>
</dbReference>
<dbReference type="InterPro" id="IPR008969">
    <property type="entry name" value="CarboxyPept-like_regulatory"/>
</dbReference>
<dbReference type="SUPFAM" id="SSF101898">
    <property type="entry name" value="NHL repeat"/>
    <property type="match status" value="1"/>
</dbReference>
<feature type="compositionally biased region" description="Acidic residues" evidence="1">
    <location>
        <begin position="869"/>
        <end position="890"/>
    </location>
</feature>
<dbReference type="Gene3D" id="4.10.1080.10">
    <property type="entry name" value="TSP type-3 repeat"/>
    <property type="match status" value="1"/>
</dbReference>
<dbReference type="EMBL" id="BEXT01000001">
    <property type="protein sequence ID" value="GBC59640.1"/>
    <property type="molecule type" value="Genomic_DNA"/>
</dbReference>